<evidence type="ECO:0000259" key="15">
    <source>
        <dbReference type="PROSITE" id="PS52035"/>
    </source>
</evidence>
<dbReference type="InterPro" id="IPR057247">
    <property type="entry name" value="CARBOXYPEPT_ZN_2"/>
</dbReference>
<dbReference type="AlphaFoldDB" id="A0A6A4V894"/>
<dbReference type="PRINTS" id="PR00765">
    <property type="entry name" value="CRBOXYPTASEA"/>
</dbReference>
<evidence type="ECO:0000256" key="5">
    <source>
        <dbReference type="ARBA" id="ARBA00022645"/>
    </source>
</evidence>
<keyword evidence="7" id="KW-0479">Metal-binding</keyword>
<keyword evidence="12" id="KW-1015">Disulfide bond</keyword>
<comment type="cofactor">
    <cofactor evidence="1">
        <name>Zn(2+)</name>
        <dbReference type="ChEBI" id="CHEBI:29105"/>
    </cofactor>
</comment>
<evidence type="ECO:0000256" key="1">
    <source>
        <dbReference type="ARBA" id="ARBA00001947"/>
    </source>
</evidence>
<feature type="active site" description="Proton donor/acceptor" evidence="14">
    <location>
        <position position="384"/>
    </location>
</feature>
<keyword evidence="4" id="KW-0964">Secreted</keyword>
<feature type="domain" description="Peptidase M14" evidence="15">
    <location>
        <begin position="126"/>
        <end position="418"/>
    </location>
</feature>
<dbReference type="GO" id="GO:0004181">
    <property type="term" value="F:metallocarboxypeptidase activity"/>
    <property type="evidence" value="ECO:0007669"/>
    <property type="project" value="InterPro"/>
</dbReference>
<keyword evidence="9" id="KW-0378">Hydrolase</keyword>
<dbReference type="Gene3D" id="3.30.70.340">
    <property type="entry name" value="Metallocarboxypeptidase-like"/>
    <property type="match status" value="1"/>
</dbReference>
<evidence type="ECO:0000256" key="11">
    <source>
        <dbReference type="ARBA" id="ARBA00023049"/>
    </source>
</evidence>
<reference evidence="16 17" key="1">
    <citation type="submission" date="2019-07" db="EMBL/GenBank/DDBJ databases">
        <title>Draft genome assembly of a fouling barnacle, Amphibalanus amphitrite (Darwin, 1854): The first reference genome for Thecostraca.</title>
        <authorList>
            <person name="Kim W."/>
        </authorList>
    </citation>
    <scope>NUCLEOTIDE SEQUENCE [LARGE SCALE GENOMIC DNA]</scope>
    <source>
        <strain evidence="16">SNU_AA5</strain>
        <tissue evidence="16">Soma without cirri and trophi</tissue>
    </source>
</reference>
<dbReference type="SUPFAM" id="SSF54897">
    <property type="entry name" value="Protease propeptides/inhibitors"/>
    <property type="match status" value="1"/>
</dbReference>
<evidence type="ECO:0000313" key="17">
    <source>
        <dbReference type="Proteomes" id="UP000440578"/>
    </source>
</evidence>
<keyword evidence="8" id="KW-0732">Signal</keyword>
<evidence type="ECO:0000256" key="12">
    <source>
        <dbReference type="ARBA" id="ARBA00023157"/>
    </source>
</evidence>
<accession>A0A6A4V894</accession>
<name>A0A6A4V894_AMPAM</name>
<evidence type="ECO:0000256" key="8">
    <source>
        <dbReference type="ARBA" id="ARBA00022729"/>
    </source>
</evidence>
<gene>
    <name evidence="16" type="primary">CBPB_1</name>
    <name evidence="16" type="ORF">FJT64_012369</name>
</gene>
<dbReference type="PANTHER" id="PTHR11705">
    <property type="entry name" value="PROTEASE FAMILY M14 CARBOXYPEPTIDASE A,B"/>
    <property type="match status" value="1"/>
</dbReference>
<comment type="caution">
    <text evidence="16">The sequence shown here is derived from an EMBL/GenBank/DDBJ whole genome shotgun (WGS) entry which is preliminary data.</text>
</comment>
<protein>
    <submittedName>
        <fullName evidence="16">Carboxypeptidase B</fullName>
    </submittedName>
</protein>
<evidence type="ECO:0000256" key="9">
    <source>
        <dbReference type="ARBA" id="ARBA00022801"/>
    </source>
</evidence>
<evidence type="ECO:0000256" key="4">
    <source>
        <dbReference type="ARBA" id="ARBA00022525"/>
    </source>
</evidence>
<comment type="function">
    <text evidence="13">Involved in the digestion of the blood meal.</text>
</comment>
<dbReference type="GO" id="GO:0008270">
    <property type="term" value="F:zinc ion binding"/>
    <property type="evidence" value="ECO:0007669"/>
    <property type="project" value="InterPro"/>
</dbReference>
<sequence>MTMTTELSDTNGEEGDFSGYQVLRVLVIRRDTVEILRSYQDRPGVDFWTELSDRAGPVDVMVSPDVGRQLKEELTRSRSSYVVNIEDVQVREVAVETEVVNAEHPTAPHADIGLTARSAFSLTWRKYHRLADHHQYLDFVADSYSRLCQTFSIGRSSEGRDIKGIKCGKGKREIWIDGGIHGREWISPAVVSYLIREFSERAHLHEHILGNFTIYSVPVLNPDGYEFTYTGGKKNRFWRKTRSKNRNSKCIGVDANRNFDIYWGKVGVSRDPCSDIYAGPRPFSEPETRAVRRFILSHAGKLEMFLTFHSYSQLLLLPFGYSEERPPDYSQLLRVAKLGRQRIFSASGTWFKIGQPSQRLYPVSGISQDWAKARAGVQYSYSLELRDRGKYGLLLPASQIEPSGKEMVEGVTAMIEEIL</sequence>
<evidence type="ECO:0000256" key="6">
    <source>
        <dbReference type="ARBA" id="ARBA00022670"/>
    </source>
</evidence>
<dbReference type="PANTHER" id="PTHR11705:SF91">
    <property type="entry name" value="FI01817P-RELATED"/>
    <property type="match status" value="1"/>
</dbReference>
<comment type="subcellular location">
    <subcellularLocation>
        <location evidence="2">Secreted</location>
    </subcellularLocation>
</comment>
<dbReference type="EMBL" id="VIIS01002034">
    <property type="protein sequence ID" value="KAF0289369.1"/>
    <property type="molecule type" value="Genomic_DNA"/>
</dbReference>
<dbReference type="GO" id="GO:0005615">
    <property type="term" value="C:extracellular space"/>
    <property type="evidence" value="ECO:0007669"/>
    <property type="project" value="TreeGrafter"/>
</dbReference>
<dbReference type="InterPro" id="IPR003146">
    <property type="entry name" value="M14A_act_pep"/>
</dbReference>
<dbReference type="SUPFAM" id="SSF53187">
    <property type="entry name" value="Zn-dependent exopeptidases"/>
    <property type="match status" value="1"/>
</dbReference>
<evidence type="ECO:0000256" key="2">
    <source>
        <dbReference type="ARBA" id="ARBA00004613"/>
    </source>
</evidence>
<dbReference type="GO" id="GO:0006508">
    <property type="term" value="P:proteolysis"/>
    <property type="evidence" value="ECO:0007669"/>
    <property type="project" value="UniProtKB-KW"/>
</dbReference>
<evidence type="ECO:0000256" key="3">
    <source>
        <dbReference type="ARBA" id="ARBA00005988"/>
    </source>
</evidence>
<dbReference type="SMART" id="SM00631">
    <property type="entry name" value="Zn_pept"/>
    <property type="match status" value="1"/>
</dbReference>
<dbReference type="PROSITE" id="PS52035">
    <property type="entry name" value="PEPTIDASE_M14"/>
    <property type="match status" value="1"/>
</dbReference>
<evidence type="ECO:0000256" key="13">
    <source>
        <dbReference type="ARBA" id="ARBA00057299"/>
    </source>
</evidence>
<dbReference type="InterPro" id="IPR000834">
    <property type="entry name" value="Peptidase_M14"/>
</dbReference>
<dbReference type="Gene3D" id="3.40.630.10">
    <property type="entry name" value="Zn peptidases"/>
    <property type="match status" value="1"/>
</dbReference>
<dbReference type="CDD" id="cd03860">
    <property type="entry name" value="M14_CP_A-B_like"/>
    <property type="match status" value="1"/>
</dbReference>
<keyword evidence="10" id="KW-0862">Zinc</keyword>
<dbReference type="Proteomes" id="UP000440578">
    <property type="component" value="Unassembled WGS sequence"/>
</dbReference>
<dbReference type="Pfam" id="PF00246">
    <property type="entry name" value="Peptidase_M14"/>
    <property type="match status" value="1"/>
</dbReference>
<dbReference type="FunFam" id="3.40.630.10:FF:000040">
    <property type="entry name" value="zinc carboxypeptidase"/>
    <property type="match status" value="1"/>
</dbReference>
<comment type="similarity">
    <text evidence="3 14">Belongs to the peptidase M14 family.</text>
</comment>
<keyword evidence="17" id="KW-1185">Reference proteome</keyword>
<evidence type="ECO:0000313" key="16">
    <source>
        <dbReference type="EMBL" id="KAF0289369.1"/>
    </source>
</evidence>
<keyword evidence="11" id="KW-0482">Metalloprotease</keyword>
<keyword evidence="5 16" id="KW-0121">Carboxypeptidase</keyword>
<keyword evidence="6" id="KW-0645">Protease</keyword>
<organism evidence="16 17">
    <name type="scientific">Amphibalanus amphitrite</name>
    <name type="common">Striped barnacle</name>
    <name type="synonym">Balanus amphitrite</name>
    <dbReference type="NCBI Taxonomy" id="1232801"/>
    <lineage>
        <taxon>Eukaryota</taxon>
        <taxon>Metazoa</taxon>
        <taxon>Ecdysozoa</taxon>
        <taxon>Arthropoda</taxon>
        <taxon>Crustacea</taxon>
        <taxon>Multicrustacea</taxon>
        <taxon>Cirripedia</taxon>
        <taxon>Thoracica</taxon>
        <taxon>Thoracicalcarea</taxon>
        <taxon>Balanomorpha</taxon>
        <taxon>Balanoidea</taxon>
        <taxon>Balanidae</taxon>
        <taxon>Amphibalaninae</taxon>
        <taxon>Amphibalanus</taxon>
    </lineage>
</organism>
<proteinExistence type="inferred from homology"/>
<evidence type="ECO:0000256" key="14">
    <source>
        <dbReference type="PROSITE-ProRule" id="PRU01379"/>
    </source>
</evidence>
<dbReference type="Pfam" id="PF02244">
    <property type="entry name" value="Propep_M14"/>
    <property type="match status" value="1"/>
</dbReference>
<dbReference type="OrthoDB" id="3626597at2759"/>
<dbReference type="InterPro" id="IPR036990">
    <property type="entry name" value="M14A-like_propep"/>
</dbReference>
<evidence type="ECO:0000256" key="10">
    <source>
        <dbReference type="ARBA" id="ARBA00022833"/>
    </source>
</evidence>
<evidence type="ECO:0000256" key="7">
    <source>
        <dbReference type="ARBA" id="ARBA00022723"/>
    </source>
</evidence>
<dbReference type="PROSITE" id="PS00133">
    <property type="entry name" value="CARBOXYPEPT_ZN_2"/>
    <property type="match status" value="1"/>
</dbReference>